<reference evidence="13" key="1">
    <citation type="journal article" date="2020" name="mSystems">
        <title>Genome- and Community-Level Interaction Insights into Carbon Utilization and Element Cycling Functions of Hydrothermarchaeota in Hydrothermal Sediment.</title>
        <authorList>
            <person name="Zhou Z."/>
            <person name="Liu Y."/>
            <person name="Xu W."/>
            <person name="Pan J."/>
            <person name="Luo Z.H."/>
            <person name="Li M."/>
        </authorList>
    </citation>
    <scope>NUCLEOTIDE SEQUENCE [LARGE SCALE GENOMIC DNA]</scope>
    <source>
        <strain evidence="13">SpSt-123</strain>
    </source>
</reference>
<comment type="caution">
    <text evidence="13">The sequence shown here is derived from an EMBL/GenBank/DDBJ whole genome shotgun (WGS) entry which is preliminary data.</text>
</comment>
<evidence type="ECO:0000256" key="12">
    <source>
        <dbReference type="HAMAP-Rule" id="MF_01286"/>
    </source>
</evidence>
<dbReference type="Gene3D" id="1.10.357.140">
    <property type="entry name" value="UbiA prenyltransferase"/>
    <property type="match status" value="1"/>
</dbReference>
<dbReference type="GO" id="GO:0005886">
    <property type="term" value="C:plasma membrane"/>
    <property type="evidence" value="ECO:0007669"/>
    <property type="project" value="UniProtKB-SubCell"/>
</dbReference>
<keyword evidence="8 12" id="KW-0443">Lipid metabolism</keyword>
<evidence type="ECO:0000256" key="9">
    <source>
        <dbReference type="ARBA" id="ARBA00023136"/>
    </source>
</evidence>
<feature type="transmembrane region" description="Helical" evidence="12">
    <location>
        <begin position="12"/>
        <end position="33"/>
    </location>
</feature>
<dbReference type="GO" id="GO:0046474">
    <property type="term" value="P:glycerophospholipid biosynthetic process"/>
    <property type="evidence" value="ECO:0007669"/>
    <property type="project" value="UniProtKB-UniRule"/>
</dbReference>
<dbReference type="CDD" id="cd13961">
    <property type="entry name" value="PT_UbiA_DGGGPS"/>
    <property type="match status" value="1"/>
</dbReference>
<keyword evidence="2 12" id="KW-1003">Cell membrane</keyword>
<keyword evidence="11 12" id="KW-1208">Phospholipid metabolism</keyword>
<keyword evidence="4 12" id="KW-0808">Transferase</keyword>
<feature type="transmembrane region" description="Helical" evidence="12">
    <location>
        <begin position="137"/>
        <end position="154"/>
    </location>
</feature>
<dbReference type="HAMAP" id="MF_01286">
    <property type="entry name" value="DGGGP_synth"/>
    <property type="match status" value="1"/>
</dbReference>
<evidence type="ECO:0000256" key="6">
    <source>
        <dbReference type="ARBA" id="ARBA00022842"/>
    </source>
</evidence>
<dbReference type="InterPro" id="IPR050475">
    <property type="entry name" value="Prenyltransferase_related"/>
</dbReference>
<comment type="cofactor">
    <cofactor evidence="12">
        <name>Mg(2+)</name>
        <dbReference type="ChEBI" id="CHEBI:18420"/>
    </cofactor>
</comment>
<dbReference type="GO" id="GO:0000287">
    <property type="term" value="F:magnesium ion binding"/>
    <property type="evidence" value="ECO:0007669"/>
    <property type="project" value="UniProtKB-UniRule"/>
</dbReference>
<accession>A0A7C1IHL5</accession>
<organism evidence="13">
    <name type="scientific">Fervidicoccus fontis</name>
    <dbReference type="NCBI Taxonomy" id="683846"/>
    <lineage>
        <taxon>Archaea</taxon>
        <taxon>Thermoproteota</taxon>
        <taxon>Thermoprotei</taxon>
        <taxon>Fervidicoccales</taxon>
        <taxon>Fervidicoccaceae</taxon>
        <taxon>Fervidicoccus</taxon>
    </lineage>
</organism>
<comment type="pathway">
    <text evidence="12">Membrane lipid metabolism; glycerophospholipid metabolism.</text>
</comment>
<gene>
    <name evidence="13" type="ORF">ENO04_01940</name>
</gene>
<comment type="subcellular location">
    <subcellularLocation>
        <location evidence="1 12">Cell membrane</location>
        <topology evidence="1 12">Multi-pass membrane protein</topology>
    </subcellularLocation>
</comment>
<dbReference type="Pfam" id="PF01040">
    <property type="entry name" value="UbiA"/>
    <property type="match status" value="1"/>
</dbReference>
<dbReference type="InterPro" id="IPR044878">
    <property type="entry name" value="UbiA_sf"/>
</dbReference>
<dbReference type="InterPro" id="IPR023547">
    <property type="entry name" value="DGGGP_synth"/>
</dbReference>
<dbReference type="UniPathway" id="UPA00940"/>
<dbReference type="EC" id="2.5.1.42" evidence="12"/>
<name>A0A7C1IHL5_9CREN</name>
<keyword evidence="9 12" id="KW-0472">Membrane</keyword>
<protein>
    <recommendedName>
        <fullName evidence="12">Digeranylgeranylglyceryl phosphate synthase</fullName>
        <shortName evidence="12">DGGGP synthase</shortName>
        <shortName evidence="12">DGGGPS</shortName>
        <ecNumber evidence="12">2.5.1.42</ecNumber>
    </recommendedName>
    <alternativeName>
        <fullName evidence="12">(S)-2,3-di-O-geranylgeranylglyceryl phosphate synthase</fullName>
    </alternativeName>
    <alternativeName>
        <fullName evidence="12">Geranylgeranylglycerol-phosphate geranylgeranyltransferase</fullName>
    </alternativeName>
</protein>
<sequence length="281" mass="30363">MSLKDYLSLIRIQNSMMMGIAVIVGSVIAGGTSVFHANLYALTLGFSTGFFLTAASMALNDIYDIEIDKINAPQRPLPSGRISIRDAWAIFIILSVIGLFSSLFISKLSFAIAFTSWALSTLYNARLKRTGLPGNMIVSYNVMIPILFGAAIINQLSYRIAIFSVMIFLACLGREIVKGIADVEGDKQKDIKTLAVMKGERKASIVASLLVLTAVGLSPVPYLSGIASAYYLITVAITDLLFIYSVVIIMRAQDKGSALKSKKIMLLAMALGLLAFLVSNI</sequence>
<feature type="transmembrane region" description="Helical" evidence="12">
    <location>
        <begin position="84"/>
        <end position="102"/>
    </location>
</feature>
<dbReference type="PANTHER" id="PTHR42723">
    <property type="entry name" value="CHLOROPHYLL SYNTHASE"/>
    <property type="match status" value="1"/>
</dbReference>
<keyword evidence="5 12" id="KW-0812">Transmembrane</keyword>
<evidence type="ECO:0000256" key="1">
    <source>
        <dbReference type="ARBA" id="ARBA00004651"/>
    </source>
</evidence>
<evidence type="ECO:0000256" key="7">
    <source>
        <dbReference type="ARBA" id="ARBA00022989"/>
    </source>
</evidence>
<keyword evidence="10 12" id="KW-0594">Phospholipid biosynthesis</keyword>
<comment type="similarity">
    <text evidence="12">Belongs to the UbiA prenyltransferase family. DGGGP synthase subfamily.</text>
</comment>
<evidence type="ECO:0000256" key="2">
    <source>
        <dbReference type="ARBA" id="ARBA00022475"/>
    </source>
</evidence>
<feature type="transmembrane region" description="Helical" evidence="12">
    <location>
        <begin position="264"/>
        <end position="280"/>
    </location>
</feature>
<dbReference type="AlphaFoldDB" id="A0A7C1IHL5"/>
<evidence type="ECO:0000256" key="11">
    <source>
        <dbReference type="ARBA" id="ARBA00023264"/>
    </source>
</evidence>
<evidence type="ECO:0000313" key="13">
    <source>
        <dbReference type="EMBL" id="HDS10373.1"/>
    </source>
</evidence>
<dbReference type="InterPro" id="IPR000537">
    <property type="entry name" value="UbiA_prenyltransferase"/>
</dbReference>
<evidence type="ECO:0000256" key="5">
    <source>
        <dbReference type="ARBA" id="ARBA00022692"/>
    </source>
</evidence>
<dbReference type="GO" id="GO:0047295">
    <property type="term" value="F:geranylgeranylglycerol-phosphate geranylgeranyltransferase activity"/>
    <property type="evidence" value="ECO:0007669"/>
    <property type="project" value="UniProtKB-UniRule"/>
</dbReference>
<dbReference type="NCBIfam" id="NF009523">
    <property type="entry name" value="PRK12884.1"/>
    <property type="match status" value="1"/>
</dbReference>
<keyword evidence="6 12" id="KW-0460">Magnesium</keyword>
<feature type="transmembrane region" description="Helical" evidence="12">
    <location>
        <begin position="202"/>
        <end position="223"/>
    </location>
</feature>
<keyword evidence="7 12" id="KW-1133">Transmembrane helix</keyword>
<feature type="transmembrane region" description="Helical" evidence="12">
    <location>
        <begin position="160"/>
        <end position="181"/>
    </location>
</feature>
<evidence type="ECO:0000256" key="8">
    <source>
        <dbReference type="ARBA" id="ARBA00023098"/>
    </source>
</evidence>
<dbReference type="EMBL" id="DSDY01000061">
    <property type="protein sequence ID" value="HDS10373.1"/>
    <property type="molecule type" value="Genomic_DNA"/>
</dbReference>
<feature type="transmembrane region" description="Helical" evidence="12">
    <location>
        <begin position="229"/>
        <end position="252"/>
    </location>
</feature>
<proteinExistence type="inferred from homology"/>
<keyword evidence="3 12" id="KW-0444">Lipid biosynthesis</keyword>
<comment type="function">
    <text evidence="12">Prenyltransferase that catalyzes the transfer of the geranylgeranyl moiety of geranylgeranyl diphosphate (GGPP) to the C2 hydroxyl of (S)-3-O-geranylgeranylglyceryl phosphate (GGGP). This reaction is the second ether-bond-formation step in the biosynthesis of archaeal membrane lipids.</text>
</comment>
<evidence type="ECO:0000256" key="4">
    <source>
        <dbReference type="ARBA" id="ARBA00022679"/>
    </source>
</evidence>
<dbReference type="PANTHER" id="PTHR42723:SF1">
    <property type="entry name" value="CHLOROPHYLL SYNTHASE, CHLOROPLASTIC"/>
    <property type="match status" value="1"/>
</dbReference>
<comment type="catalytic activity">
    <reaction evidence="12">
        <text>sn-3-O-(geranylgeranyl)glycerol 1-phosphate + (2E,6E,10E)-geranylgeranyl diphosphate = 2,3-bis-O-(geranylgeranyl)-sn-glycerol 1-phosphate + diphosphate</text>
        <dbReference type="Rhea" id="RHEA:18109"/>
        <dbReference type="ChEBI" id="CHEBI:33019"/>
        <dbReference type="ChEBI" id="CHEBI:57677"/>
        <dbReference type="ChEBI" id="CHEBI:58756"/>
        <dbReference type="ChEBI" id="CHEBI:58837"/>
        <dbReference type="EC" id="2.5.1.42"/>
    </reaction>
</comment>
<dbReference type="Gene3D" id="1.20.120.1780">
    <property type="entry name" value="UbiA prenyltransferase"/>
    <property type="match status" value="1"/>
</dbReference>
<evidence type="ECO:0000256" key="10">
    <source>
        <dbReference type="ARBA" id="ARBA00023209"/>
    </source>
</evidence>
<evidence type="ECO:0000256" key="3">
    <source>
        <dbReference type="ARBA" id="ARBA00022516"/>
    </source>
</evidence>